<comment type="caution">
    <text evidence="1">The sequence shown here is derived from an EMBL/GenBank/DDBJ whole genome shotgun (WGS) entry which is preliminary data.</text>
</comment>
<dbReference type="Proteomes" id="UP000176431">
    <property type="component" value="Unassembled WGS sequence"/>
</dbReference>
<dbReference type="AlphaFoldDB" id="A0A1F5B2L1"/>
<proteinExistence type="predicted"/>
<sequence>MGKLCLMSLLREVGLKKFNNMVADARHQLLVENIQANRGRLEQLFDAQIATLKDRGVPEQIVKLFQKQRGPVLAKVSKMYVDNGYILFLPVIPRTYLSIYSQMLLVHNGYKTGGYANLVPTAVTDTVDTPEDPYYIYNIEDGELMRNKTPHDAEKLIEKQGRLGLTEVEVIALGIHTGVLSKHNVDAIGSRYNLNEIPYLYLEEGNPVLSSSHNAICDNRWGSASCGSRDWLGDNCA</sequence>
<reference evidence="1 2" key="1">
    <citation type="journal article" date="2016" name="Nat. Commun.">
        <title>Thousands of microbial genomes shed light on interconnected biogeochemical processes in an aquifer system.</title>
        <authorList>
            <person name="Anantharaman K."/>
            <person name="Brown C.T."/>
            <person name="Hug L.A."/>
            <person name="Sharon I."/>
            <person name="Castelle C.J."/>
            <person name="Probst A.J."/>
            <person name="Thomas B.C."/>
            <person name="Singh A."/>
            <person name="Wilkins M.J."/>
            <person name="Karaoz U."/>
            <person name="Brodie E.L."/>
            <person name="Williams K.H."/>
            <person name="Hubbard S.S."/>
            <person name="Banfield J.F."/>
        </authorList>
    </citation>
    <scope>NUCLEOTIDE SEQUENCE [LARGE SCALE GENOMIC DNA]</scope>
</reference>
<accession>A0A1F5B2L1</accession>
<evidence type="ECO:0000313" key="2">
    <source>
        <dbReference type="Proteomes" id="UP000176431"/>
    </source>
</evidence>
<name>A0A1F5B2L1_9BACT</name>
<dbReference type="InterPro" id="IPR043755">
    <property type="entry name" value="DUF5701"/>
</dbReference>
<protein>
    <submittedName>
        <fullName evidence="1">Uncharacterized protein</fullName>
    </submittedName>
</protein>
<gene>
    <name evidence="1" type="ORF">A2819_00485</name>
</gene>
<dbReference type="EMBL" id="MEYK01000031">
    <property type="protein sequence ID" value="OGD24835.1"/>
    <property type="molecule type" value="Genomic_DNA"/>
</dbReference>
<organism evidence="1 2">
    <name type="scientific">Candidatus Azambacteria bacterium RIFCSPHIGHO2_01_FULL_40_24</name>
    <dbReference type="NCBI Taxonomy" id="1797301"/>
    <lineage>
        <taxon>Bacteria</taxon>
        <taxon>Candidatus Azamiibacteriota</taxon>
    </lineage>
</organism>
<dbReference type="Pfam" id="PF18959">
    <property type="entry name" value="DUF5701"/>
    <property type="match status" value="1"/>
</dbReference>
<evidence type="ECO:0000313" key="1">
    <source>
        <dbReference type="EMBL" id="OGD24835.1"/>
    </source>
</evidence>